<evidence type="ECO:0000313" key="1">
    <source>
        <dbReference type="EMBL" id="GEO18079.1"/>
    </source>
</evidence>
<name>A0A512C1M8_9HYPH</name>
<dbReference type="EMBL" id="BJYU01000150">
    <property type="protein sequence ID" value="GEO18079.1"/>
    <property type="molecule type" value="Genomic_DNA"/>
</dbReference>
<organism evidence="1 2">
    <name type="scientific">Microvirga aerophila</name>
    <dbReference type="NCBI Taxonomy" id="670291"/>
    <lineage>
        <taxon>Bacteria</taxon>
        <taxon>Pseudomonadati</taxon>
        <taxon>Pseudomonadota</taxon>
        <taxon>Alphaproteobacteria</taxon>
        <taxon>Hyphomicrobiales</taxon>
        <taxon>Methylobacteriaceae</taxon>
        <taxon>Microvirga</taxon>
    </lineage>
</organism>
<dbReference type="AlphaFoldDB" id="A0A512C1M8"/>
<comment type="caution">
    <text evidence="1">The sequence shown here is derived from an EMBL/GenBank/DDBJ whole genome shotgun (WGS) entry which is preliminary data.</text>
</comment>
<reference evidence="1 2" key="1">
    <citation type="submission" date="2019-07" db="EMBL/GenBank/DDBJ databases">
        <title>Whole genome shotgun sequence of Microvirga aerophila NBRC 106136.</title>
        <authorList>
            <person name="Hosoyama A."/>
            <person name="Uohara A."/>
            <person name="Ohji S."/>
            <person name="Ichikawa N."/>
        </authorList>
    </citation>
    <scope>NUCLEOTIDE SEQUENCE [LARGE SCALE GENOMIC DNA]</scope>
    <source>
        <strain evidence="1 2">NBRC 106136</strain>
    </source>
</reference>
<sequence length="49" mass="5507">MFAPKGTSAMSETFDIPTLSSNPLLEELRQILAKEQAAEDREEEAEERP</sequence>
<accession>A0A512C1M8</accession>
<dbReference type="Proteomes" id="UP000321085">
    <property type="component" value="Unassembled WGS sequence"/>
</dbReference>
<proteinExistence type="predicted"/>
<keyword evidence="2" id="KW-1185">Reference proteome</keyword>
<gene>
    <name evidence="1" type="ORF">MAE02_57750</name>
</gene>
<evidence type="ECO:0000313" key="2">
    <source>
        <dbReference type="Proteomes" id="UP000321085"/>
    </source>
</evidence>
<protein>
    <submittedName>
        <fullName evidence="1">Uncharacterized protein</fullName>
    </submittedName>
</protein>